<evidence type="ECO:0000313" key="1">
    <source>
        <dbReference type="EMBL" id="EJV12238.1"/>
    </source>
</evidence>
<reference evidence="1 2" key="1">
    <citation type="submission" date="2012-04" db="EMBL/GenBank/DDBJ databases">
        <authorList>
            <person name="Weinstock G."/>
            <person name="Sodergren E."/>
            <person name="Lobos E.A."/>
            <person name="Fulton L."/>
            <person name="Fulton R."/>
            <person name="Courtney L."/>
            <person name="Fronick C."/>
            <person name="O'Laughlin M."/>
            <person name="Godfrey J."/>
            <person name="Wilson R.M."/>
            <person name="Miner T."/>
            <person name="Farmer C."/>
            <person name="Delehaunty K."/>
            <person name="Cordes M."/>
            <person name="Minx P."/>
            <person name="Tomlinson C."/>
            <person name="Chen J."/>
            <person name="Wollam A."/>
            <person name="Pepin K.H."/>
            <person name="Bhonagiri V."/>
            <person name="Zhang X."/>
            <person name="Suruliraj S."/>
            <person name="Warren W."/>
            <person name="Mitreva M."/>
            <person name="Mardis E.R."/>
            <person name="Wilson R.K."/>
        </authorList>
    </citation>
    <scope>NUCLEOTIDE SEQUENCE [LARGE SCALE GENOMIC DNA]</scope>
    <source>
        <strain evidence="1 2">ERV63</strain>
    </source>
</reference>
<comment type="caution">
    <text evidence="1">The sequence shown here is derived from an EMBL/GenBank/DDBJ whole genome shotgun (WGS) entry which is preliminary data.</text>
</comment>
<dbReference type="RefSeq" id="WP_002416140.1">
    <property type="nucleotide sequence ID" value="NZ_JH805761.1"/>
</dbReference>
<protein>
    <submittedName>
        <fullName evidence="1">Uncharacterized protein</fullName>
    </submittedName>
</protein>
<evidence type="ECO:0000313" key="2">
    <source>
        <dbReference type="Proteomes" id="UP000004117"/>
    </source>
</evidence>
<dbReference type="AlphaFoldDB" id="A0AAV3GG55"/>
<dbReference type="Proteomes" id="UP000004117">
    <property type="component" value="Unassembled WGS sequence"/>
</dbReference>
<sequence>MKGEIEMSKRPVYLPIELHDVFELLEERKSNMIYFTTAKGSLVQVNEYSLRLSELPNMAFYVKQEYTSVEDQEVGKNETN</sequence>
<dbReference type="EMBL" id="ALZR01000136">
    <property type="protein sequence ID" value="EJV12238.1"/>
    <property type="molecule type" value="Genomic_DNA"/>
</dbReference>
<organism evidence="1 2">
    <name type="scientific">Enterococcus faecalis ERV63</name>
    <dbReference type="NCBI Taxonomy" id="1134793"/>
    <lineage>
        <taxon>Bacteria</taxon>
        <taxon>Bacillati</taxon>
        <taxon>Bacillota</taxon>
        <taxon>Bacilli</taxon>
        <taxon>Lactobacillales</taxon>
        <taxon>Enterococcaceae</taxon>
        <taxon>Enterococcus</taxon>
    </lineage>
</organism>
<accession>A0AAV3GG55</accession>
<proteinExistence type="predicted"/>
<gene>
    <name evidence="1" type="ORF">HMPREF1336_03348</name>
</gene>
<name>A0AAV3GG55_ENTFL</name>